<evidence type="ECO:0000256" key="4">
    <source>
        <dbReference type="PIRSR" id="PIRSR000102-1"/>
    </source>
</evidence>
<dbReference type="OrthoDB" id="9802969at2"/>
<proteinExistence type="inferred from homology"/>
<dbReference type="AlphaFoldDB" id="A0A1I2RIX6"/>
<dbReference type="RefSeq" id="WP_092284729.1">
    <property type="nucleotide sequence ID" value="NZ_FOPJ01000003.1"/>
</dbReference>
<evidence type="ECO:0000256" key="2">
    <source>
        <dbReference type="ARBA" id="ARBA00023002"/>
    </source>
</evidence>
<gene>
    <name evidence="9" type="ORF">SAMN05660282_00754</name>
</gene>
<dbReference type="Pfam" id="PF02866">
    <property type="entry name" value="Ldh_1_C"/>
    <property type="match status" value="1"/>
</dbReference>
<dbReference type="InterPro" id="IPR036291">
    <property type="entry name" value="NAD(P)-bd_dom_sf"/>
</dbReference>
<accession>A0A1I2RIX6</accession>
<feature type="active site" description="Proton acceptor" evidence="4">
    <location>
        <position position="183"/>
    </location>
</feature>
<evidence type="ECO:0000256" key="5">
    <source>
        <dbReference type="PIRSR" id="PIRSR000102-3"/>
    </source>
</evidence>
<feature type="domain" description="Lactate/malate dehydrogenase N-terminal" evidence="7">
    <location>
        <begin position="7"/>
        <end position="150"/>
    </location>
</feature>
<dbReference type="SUPFAM" id="SSF51735">
    <property type="entry name" value="NAD(P)-binding Rossmann-fold domains"/>
    <property type="match status" value="1"/>
</dbReference>
<evidence type="ECO:0000259" key="7">
    <source>
        <dbReference type="Pfam" id="PF00056"/>
    </source>
</evidence>
<dbReference type="GO" id="GO:0004459">
    <property type="term" value="F:L-lactate dehydrogenase (NAD+) activity"/>
    <property type="evidence" value="ECO:0007669"/>
    <property type="project" value="TreeGrafter"/>
</dbReference>
<keyword evidence="10" id="KW-1185">Reference proteome</keyword>
<organism evidence="9 10">
    <name type="scientific">Corynebacterium spheniscorum</name>
    <dbReference type="NCBI Taxonomy" id="185761"/>
    <lineage>
        <taxon>Bacteria</taxon>
        <taxon>Bacillati</taxon>
        <taxon>Actinomycetota</taxon>
        <taxon>Actinomycetes</taxon>
        <taxon>Mycobacteriales</taxon>
        <taxon>Corynebacteriaceae</taxon>
        <taxon>Corynebacterium</taxon>
    </lineage>
</organism>
<feature type="domain" description="Lactate/malate dehydrogenase C-terminal" evidence="8">
    <location>
        <begin position="153"/>
        <end position="317"/>
    </location>
</feature>
<evidence type="ECO:0000256" key="3">
    <source>
        <dbReference type="ARBA" id="ARBA00023027"/>
    </source>
</evidence>
<evidence type="ECO:0000313" key="10">
    <source>
        <dbReference type="Proteomes" id="UP000199065"/>
    </source>
</evidence>
<feature type="binding site" evidence="5">
    <location>
        <position position="36"/>
    </location>
    <ligand>
        <name>NAD(+)</name>
        <dbReference type="ChEBI" id="CHEBI:57540"/>
    </ligand>
</feature>
<dbReference type="InterPro" id="IPR001236">
    <property type="entry name" value="Lactate/malate_DH_N"/>
</dbReference>
<dbReference type="GO" id="GO:0006089">
    <property type="term" value="P:lactate metabolic process"/>
    <property type="evidence" value="ECO:0007669"/>
    <property type="project" value="TreeGrafter"/>
</dbReference>
<dbReference type="PRINTS" id="PR00086">
    <property type="entry name" value="LLDHDRGNASE"/>
</dbReference>
<feature type="binding site" evidence="5">
    <location>
        <position position="103"/>
    </location>
    <ligand>
        <name>NAD(+)</name>
        <dbReference type="ChEBI" id="CHEBI:57540"/>
    </ligand>
</feature>
<dbReference type="SUPFAM" id="SSF56327">
    <property type="entry name" value="LDH C-terminal domain-like"/>
    <property type="match status" value="1"/>
</dbReference>
<feature type="binding site" evidence="5">
    <location>
        <begin position="11"/>
        <end position="16"/>
    </location>
    <ligand>
        <name>NAD(+)</name>
        <dbReference type="ChEBI" id="CHEBI:57540"/>
    </ligand>
</feature>
<reference evidence="9 10" key="1">
    <citation type="submission" date="2016-10" db="EMBL/GenBank/DDBJ databases">
        <authorList>
            <person name="de Groot N.N."/>
        </authorList>
    </citation>
    <scope>NUCLEOTIDE SEQUENCE [LARGE SCALE GENOMIC DNA]</scope>
    <source>
        <strain>J11</strain>
        <strain evidence="10">PG 39</strain>
    </source>
</reference>
<dbReference type="InterPro" id="IPR022383">
    <property type="entry name" value="Lactate/malate_DH_C"/>
</dbReference>
<keyword evidence="3 5" id="KW-0520">NAD</keyword>
<dbReference type="Pfam" id="PF00056">
    <property type="entry name" value="Ldh_1_N"/>
    <property type="match status" value="1"/>
</dbReference>
<dbReference type="InterPro" id="IPR001557">
    <property type="entry name" value="L-lactate/malate_DH"/>
</dbReference>
<evidence type="ECO:0000256" key="6">
    <source>
        <dbReference type="RuleBase" id="RU003369"/>
    </source>
</evidence>
<dbReference type="InterPro" id="IPR015955">
    <property type="entry name" value="Lactate_DH/Glyco_Ohase_4_C"/>
</dbReference>
<evidence type="ECO:0000256" key="1">
    <source>
        <dbReference type="ARBA" id="ARBA00006054"/>
    </source>
</evidence>
<dbReference type="Gene3D" id="3.40.50.720">
    <property type="entry name" value="NAD(P)-binding Rossmann-like Domain"/>
    <property type="match status" value="1"/>
</dbReference>
<dbReference type="STRING" id="185761.SAMN05660282_00754"/>
<dbReference type="PANTHER" id="PTHR43128:SF16">
    <property type="entry name" value="L-LACTATE DEHYDROGENASE"/>
    <property type="match status" value="1"/>
</dbReference>
<dbReference type="PANTHER" id="PTHR43128">
    <property type="entry name" value="L-2-HYDROXYCARBOXYLATE DEHYDROGENASE (NAD(P)(+))"/>
    <property type="match status" value="1"/>
</dbReference>
<comment type="similarity">
    <text evidence="1">Belongs to the LDH/MDH superfamily. LDH family.</text>
</comment>
<dbReference type="PIRSF" id="PIRSF000102">
    <property type="entry name" value="Lac_mal_DH"/>
    <property type="match status" value="1"/>
</dbReference>
<keyword evidence="2 6" id="KW-0560">Oxidoreductase</keyword>
<name>A0A1I2RIX6_9CORY</name>
<dbReference type="Gene3D" id="3.90.110.10">
    <property type="entry name" value="Lactate dehydrogenase/glycoside hydrolase, family 4, C-terminal"/>
    <property type="match status" value="1"/>
</dbReference>
<protein>
    <submittedName>
        <fullName evidence="9">L-lactate dehydrogenase</fullName>
    </submittedName>
</protein>
<evidence type="ECO:0000259" key="8">
    <source>
        <dbReference type="Pfam" id="PF02866"/>
    </source>
</evidence>
<sequence length="323" mass="34039">MLQGHSLAIIGCGHVGSYVLTEAMASGLFAKVVVVDKDSSVAYGEALDHHHGTGAPARRNTTVIDGNYEDCRDIDLTIIAAGPSMLPTEGEERPDRAALAPHNAEVIRQVMGDLSKVAPDAIVIVITNPLDTMAHIAATEFGYPEGRVFGTGTMLDSSRMRRLIADRHNIDPASVQGFMVGEHGLSAVPALSCVSVAGFSNDQLGEAFGGQPYELEELADAVVGAAYEVFNGKGWTNAGIAKSAIELATCVLLDERSVYSVSLPLNGLFGIDDVSLSLPCVIGANGVEARLEPPLNETEITKLHESADAIRDAMRKAKVGNFA</sequence>
<feature type="binding site" evidence="5">
    <location>
        <begin position="126"/>
        <end position="128"/>
    </location>
    <ligand>
        <name>NAD(+)</name>
        <dbReference type="ChEBI" id="CHEBI:57540"/>
    </ligand>
</feature>
<dbReference type="EMBL" id="FOPJ01000003">
    <property type="protein sequence ID" value="SFG38577.1"/>
    <property type="molecule type" value="Genomic_DNA"/>
</dbReference>
<evidence type="ECO:0000313" key="9">
    <source>
        <dbReference type="EMBL" id="SFG38577.1"/>
    </source>
</evidence>
<dbReference type="Proteomes" id="UP000199065">
    <property type="component" value="Unassembled WGS sequence"/>
</dbReference>